<keyword evidence="6" id="KW-0255">Endonuclease</keyword>
<dbReference type="GO" id="GO:0006325">
    <property type="term" value="P:chromatin organization"/>
    <property type="evidence" value="ECO:0007669"/>
    <property type="project" value="UniProtKB-KW"/>
</dbReference>
<name>A0A6A4PM82_LUPAL</name>
<accession>A0A6A4PM82</accession>
<dbReference type="InterPro" id="IPR045261">
    <property type="entry name" value="MORC_ATPase"/>
</dbReference>
<keyword evidence="4" id="KW-0540">Nuclease</keyword>
<sequence>MSEIEIVDLCSDDEGGQVGHSGSDFVSCAKQQNETSKGQQCHSTCQDYDKNISFNGPSTCHRYSGLVEPGLLPDDDIGLSYSSPICETPLCRMFWKAGTYDNGPGSKIQIQNADNYLHVHPLFLHSNSTSHKWAFGAIAELLDNAVDEIQNGATFVILDKISNPKDGSPALLIQDDGGGMDPEAMRRCMSFGFSEKMSKVAVGRYGNGFKTGTMRLGADAIVFSHHLNNRIMTQSIGLLSYTFLMRTKLHRIVVPMVSYEFNTSSGSFKILNGEEHFLSNLSILLHWSPYSSEKELLDQFLDIGSHGTKIILFNLWDNDDGNLELDFDTDQEDIHIAGNIKKVGKVPTWKTVNEQHFANRFRYSLRVYLSILYLRIPESFKIILRGQVVKLRNIADDLKYIQYILYRPQSCNSEEATVVTTIGFLKEAPEVSIQGFNIYHKNRLILPFWQVANNKVRGVVGILHADFVEPTHNKQDFERTSLFQKLEVRLRQMTMEYWCYHCHLIGYREMKPRAQSSPLEASLQKSLGIEKPVAFNKSFSPVLLPHTQSSSDQGNRVCEAICFTPSLTRFIQLMVCHCVVGSASLTKRNAHGLTDLLKLKRQRTEENVTGVGCNQNSQTVAYPADQVVDQQAIKLMQVNKKLHADCLKYESAEEELNHKVMHLRIKIEEAKHERNRLFTEIQSLDIM</sequence>
<keyword evidence="19" id="KW-1185">Reference proteome</keyword>
<dbReference type="GO" id="GO:0003723">
    <property type="term" value="F:RNA binding"/>
    <property type="evidence" value="ECO:0007669"/>
    <property type="project" value="UniProtKB-KW"/>
</dbReference>
<dbReference type="GO" id="GO:0005524">
    <property type="term" value="F:ATP binding"/>
    <property type="evidence" value="ECO:0007669"/>
    <property type="project" value="UniProtKB-KW"/>
</dbReference>
<dbReference type="GO" id="GO:0006281">
    <property type="term" value="P:DNA repair"/>
    <property type="evidence" value="ECO:0007669"/>
    <property type="project" value="UniProtKB-KW"/>
</dbReference>
<dbReference type="GO" id="GO:0016887">
    <property type="term" value="F:ATP hydrolysis activity"/>
    <property type="evidence" value="ECO:0007669"/>
    <property type="project" value="InterPro"/>
</dbReference>
<dbReference type="GO" id="GO:0004519">
    <property type="term" value="F:endonuclease activity"/>
    <property type="evidence" value="ECO:0007669"/>
    <property type="project" value="UniProtKB-KW"/>
</dbReference>
<evidence type="ECO:0000313" key="18">
    <source>
        <dbReference type="EMBL" id="KAE9602633.1"/>
    </source>
</evidence>
<evidence type="ECO:0000256" key="2">
    <source>
        <dbReference type="ARBA" id="ARBA00004123"/>
    </source>
</evidence>
<dbReference type="PANTHER" id="PTHR23336:SF75">
    <property type="entry name" value="HISTIDINE KINASE-, DNA GYRASE B"/>
    <property type="match status" value="1"/>
</dbReference>
<organism evidence="18 19">
    <name type="scientific">Lupinus albus</name>
    <name type="common">White lupine</name>
    <name type="synonym">Lupinus termis</name>
    <dbReference type="NCBI Taxonomy" id="3870"/>
    <lineage>
        <taxon>Eukaryota</taxon>
        <taxon>Viridiplantae</taxon>
        <taxon>Streptophyta</taxon>
        <taxon>Embryophyta</taxon>
        <taxon>Tracheophyta</taxon>
        <taxon>Spermatophyta</taxon>
        <taxon>Magnoliopsida</taxon>
        <taxon>eudicotyledons</taxon>
        <taxon>Gunneridae</taxon>
        <taxon>Pentapetalae</taxon>
        <taxon>rosids</taxon>
        <taxon>fabids</taxon>
        <taxon>Fabales</taxon>
        <taxon>Fabaceae</taxon>
        <taxon>Papilionoideae</taxon>
        <taxon>50 kb inversion clade</taxon>
        <taxon>genistoids sensu lato</taxon>
        <taxon>core genistoids</taxon>
        <taxon>Genisteae</taxon>
        <taxon>Lupinus</taxon>
    </lineage>
</organism>
<feature type="domain" description="Morc S5" evidence="17">
    <location>
        <begin position="363"/>
        <end position="498"/>
    </location>
</feature>
<evidence type="ECO:0000256" key="14">
    <source>
        <dbReference type="ARBA" id="ARBA00023204"/>
    </source>
</evidence>
<comment type="caution">
    <text evidence="18">The sequence shown here is derived from an EMBL/GenBank/DDBJ whole genome shotgun (WGS) entry which is preliminary data.</text>
</comment>
<comment type="cofactor">
    <cofactor evidence="1">
        <name>Mn(2+)</name>
        <dbReference type="ChEBI" id="CHEBI:29035"/>
    </cofactor>
</comment>
<dbReference type="GO" id="GO:0031047">
    <property type="term" value="P:regulatory ncRNA-mediated gene silencing"/>
    <property type="evidence" value="ECO:0007669"/>
    <property type="project" value="UniProtKB-KW"/>
</dbReference>
<evidence type="ECO:0000256" key="8">
    <source>
        <dbReference type="ARBA" id="ARBA00022801"/>
    </source>
</evidence>
<evidence type="ECO:0000256" key="4">
    <source>
        <dbReference type="ARBA" id="ARBA00022722"/>
    </source>
</evidence>
<dbReference type="FunFam" id="3.30.565.10:FF:000075">
    <property type="entry name" value="MORC family CW-type zinc finger protein 4"/>
    <property type="match status" value="1"/>
</dbReference>
<keyword evidence="10" id="KW-0156">Chromatin regulator</keyword>
<proteinExistence type="inferred from homology"/>
<evidence type="ECO:0000313" key="19">
    <source>
        <dbReference type="Proteomes" id="UP000447434"/>
    </source>
</evidence>
<keyword evidence="5" id="KW-0547">Nucleotide-binding</keyword>
<dbReference type="InterPro" id="IPR036890">
    <property type="entry name" value="HATPase_C_sf"/>
</dbReference>
<evidence type="ECO:0000256" key="12">
    <source>
        <dbReference type="ARBA" id="ARBA00023054"/>
    </source>
</evidence>
<dbReference type="Pfam" id="PF17942">
    <property type="entry name" value="Morc6_S5"/>
    <property type="match status" value="1"/>
</dbReference>
<dbReference type="EMBL" id="WOCE01000012">
    <property type="protein sequence ID" value="KAE9602633.1"/>
    <property type="molecule type" value="Genomic_DNA"/>
</dbReference>
<evidence type="ECO:0000256" key="3">
    <source>
        <dbReference type="ARBA" id="ARBA00007845"/>
    </source>
</evidence>
<keyword evidence="15" id="KW-0539">Nucleus</keyword>
<dbReference type="InterPro" id="IPR041006">
    <property type="entry name" value="Morc_S5"/>
</dbReference>
<evidence type="ECO:0000256" key="10">
    <source>
        <dbReference type="ARBA" id="ARBA00022853"/>
    </source>
</evidence>
<dbReference type="SUPFAM" id="SSF55874">
    <property type="entry name" value="ATPase domain of HSP90 chaperone/DNA topoisomerase II/histidine kinase"/>
    <property type="match status" value="1"/>
</dbReference>
<keyword evidence="12 16" id="KW-0175">Coiled coil</keyword>
<dbReference type="GO" id="GO:0031349">
    <property type="term" value="P:positive regulation of defense response"/>
    <property type="evidence" value="ECO:0007669"/>
    <property type="project" value="UniProtKB-ARBA"/>
</dbReference>
<evidence type="ECO:0000256" key="11">
    <source>
        <dbReference type="ARBA" id="ARBA00022884"/>
    </source>
</evidence>
<evidence type="ECO:0000256" key="16">
    <source>
        <dbReference type="SAM" id="Coils"/>
    </source>
</evidence>
<keyword evidence="13" id="KW-0943">RNA-mediated gene silencing</keyword>
<evidence type="ECO:0000256" key="6">
    <source>
        <dbReference type="ARBA" id="ARBA00022759"/>
    </source>
</evidence>
<dbReference type="PANTHER" id="PTHR23336">
    <property type="entry name" value="ZINC FINGER CW-TYPE COILED-COIL DOMAIN PROTEIN 3"/>
    <property type="match status" value="1"/>
</dbReference>
<comment type="similarity">
    <text evidence="3">Belongs to the MORC ATPase protein family.</text>
</comment>
<keyword evidence="7" id="KW-0227">DNA damage</keyword>
<gene>
    <name evidence="18" type="ORF">Lalb_Chr12g0201671</name>
</gene>
<evidence type="ECO:0000256" key="5">
    <source>
        <dbReference type="ARBA" id="ARBA00022741"/>
    </source>
</evidence>
<evidence type="ECO:0000256" key="7">
    <source>
        <dbReference type="ARBA" id="ARBA00022763"/>
    </source>
</evidence>
<dbReference type="Gene3D" id="3.30.565.10">
    <property type="entry name" value="Histidine kinase-like ATPase, C-terminal domain"/>
    <property type="match status" value="1"/>
</dbReference>
<comment type="subcellular location">
    <subcellularLocation>
        <location evidence="2">Nucleus</location>
    </subcellularLocation>
</comment>
<dbReference type="Pfam" id="PF13589">
    <property type="entry name" value="HATPase_c_3"/>
    <property type="match status" value="1"/>
</dbReference>
<reference evidence="19" key="1">
    <citation type="journal article" date="2020" name="Nat. Commun.">
        <title>Genome sequence of the cluster root forming white lupin.</title>
        <authorList>
            <person name="Hufnagel B."/>
            <person name="Marques A."/>
            <person name="Soriano A."/>
            <person name="Marques L."/>
            <person name="Divol F."/>
            <person name="Doumas P."/>
            <person name="Sallet E."/>
            <person name="Mancinotti D."/>
            <person name="Carrere S."/>
            <person name="Marande W."/>
            <person name="Arribat S."/>
            <person name="Keller J."/>
            <person name="Huneau C."/>
            <person name="Blein T."/>
            <person name="Aime D."/>
            <person name="Laguerre M."/>
            <person name="Taylor J."/>
            <person name="Schubert V."/>
            <person name="Nelson M."/>
            <person name="Geu-Flores F."/>
            <person name="Crespi M."/>
            <person name="Gallardo-Guerrero K."/>
            <person name="Delaux P.-M."/>
            <person name="Salse J."/>
            <person name="Berges H."/>
            <person name="Guyot R."/>
            <person name="Gouzy J."/>
            <person name="Peret B."/>
        </authorList>
    </citation>
    <scope>NUCLEOTIDE SEQUENCE [LARGE SCALE GENOMIC DNA]</scope>
    <source>
        <strain evidence="19">cv. Amiga</strain>
    </source>
</reference>
<dbReference type="AlphaFoldDB" id="A0A6A4PM82"/>
<keyword evidence="18" id="KW-0418">Kinase</keyword>
<dbReference type="GO" id="GO:0005634">
    <property type="term" value="C:nucleus"/>
    <property type="evidence" value="ECO:0007669"/>
    <property type="project" value="UniProtKB-SubCell"/>
</dbReference>
<keyword evidence="18" id="KW-0808">Transferase</keyword>
<evidence type="ECO:0000256" key="9">
    <source>
        <dbReference type="ARBA" id="ARBA00022840"/>
    </source>
</evidence>
<dbReference type="Proteomes" id="UP000447434">
    <property type="component" value="Chromosome 12"/>
</dbReference>
<evidence type="ECO:0000259" key="17">
    <source>
        <dbReference type="Pfam" id="PF17942"/>
    </source>
</evidence>
<keyword evidence="14" id="KW-0234">DNA repair</keyword>
<feature type="coiled-coil region" evidence="16">
    <location>
        <begin position="653"/>
        <end position="687"/>
    </location>
</feature>
<keyword evidence="8" id="KW-0378">Hydrolase</keyword>
<evidence type="ECO:0000256" key="1">
    <source>
        <dbReference type="ARBA" id="ARBA00001936"/>
    </source>
</evidence>
<dbReference type="OrthoDB" id="757982at2759"/>
<protein>
    <submittedName>
        <fullName evidence="18">Putative histidine kinase-like ATPase domain-containing protein</fullName>
    </submittedName>
</protein>
<keyword evidence="11" id="KW-0694">RNA-binding</keyword>
<evidence type="ECO:0000256" key="13">
    <source>
        <dbReference type="ARBA" id="ARBA00023158"/>
    </source>
</evidence>
<dbReference type="GO" id="GO:0016301">
    <property type="term" value="F:kinase activity"/>
    <property type="evidence" value="ECO:0007669"/>
    <property type="project" value="UniProtKB-KW"/>
</dbReference>
<keyword evidence="9" id="KW-0067">ATP-binding</keyword>
<evidence type="ECO:0000256" key="15">
    <source>
        <dbReference type="ARBA" id="ARBA00023242"/>
    </source>
</evidence>